<dbReference type="Gene3D" id="3.30.1490.300">
    <property type="match status" value="1"/>
</dbReference>
<gene>
    <name evidence="1" type="ORF">DNJ73_06475</name>
</gene>
<organism evidence="1 2">
    <name type="scientific">Prochlorococcus marinus XMU1408</name>
    <dbReference type="NCBI Taxonomy" id="2213228"/>
    <lineage>
        <taxon>Bacteria</taxon>
        <taxon>Bacillati</taxon>
        <taxon>Cyanobacteriota</taxon>
        <taxon>Cyanophyceae</taxon>
        <taxon>Synechococcales</taxon>
        <taxon>Prochlorococcaceae</taxon>
        <taxon>Prochlorococcus</taxon>
    </lineage>
</organism>
<evidence type="ECO:0000313" key="1">
    <source>
        <dbReference type="EMBL" id="PYE01074.1"/>
    </source>
</evidence>
<comment type="caution">
    <text evidence="1">The sequence shown here is derived from an EMBL/GenBank/DDBJ whole genome shotgun (WGS) entry which is preliminary data.</text>
</comment>
<evidence type="ECO:0008006" key="3">
    <source>
        <dbReference type="Google" id="ProtNLM"/>
    </source>
</evidence>
<dbReference type="AlphaFoldDB" id="A0A318QY58"/>
<dbReference type="Gene3D" id="3.30.420.40">
    <property type="match status" value="2"/>
</dbReference>
<name>A0A318QY58_PROMR</name>
<proteinExistence type="predicted"/>
<dbReference type="EMBL" id="QJUE01000005">
    <property type="protein sequence ID" value="PYE01074.1"/>
    <property type="molecule type" value="Genomic_DNA"/>
</dbReference>
<sequence length="606" mass="69602">MVQTPSSNNKILGLDISNIKKYLTDVRRNISKRYLLLEFNEDSLIYGELRIKNDQIYVNKLNSINIGVDAIERGTPVDTDLMSSFIKEIIDEENIWAHRIGIVLPPQAAFCKVIHLPSNLNSDQARDFVVNSKSGFQFPIPLNQTDYDLIPINDFNSTNKANVQSYFLSSIPQKLIDNIIETLNKADLELSFLGLSFSALENLACSSINKLQSNQMILIIELCNECSHFYLYNKFGLVQVNTVAAIRAFPNPQENNIDSGISIEQNIINSDEYLPISELDIKTLIKEIKHILSKLNMTNPNFKILEVLLSGRNSSYPNIAKLFQSTLEIKTSILRPINNELVEEIETSKPIISQDLGRIIGIGLNPLISDQPQTNKEKNNKKESLDSEFIKNNKAYLEFQSSQPEIEIIDSDSLIKDNKNLIIEEPISSRNKLDKINDLTKEVNLNLEEENEVKPIDNIKRNELIEENIKTNKEDKVEDETKELNFNLEEENEVKPIDNIKRNQLIEENIKTNKEDKVEDETKELNFNLEEENEVKSIDNIKRNELIEENIKTNKEDKIVVENEVSDLNYFEDNEDQLIKKVNTVDDLQTNNNENKNEVDFEMPNI</sequence>
<protein>
    <recommendedName>
        <fullName evidence="3">Pilus assembly protein PilM</fullName>
    </recommendedName>
</protein>
<evidence type="ECO:0000313" key="2">
    <source>
        <dbReference type="Proteomes" id="UP000247807"/>
    </source>
</evidence>
<accession>A0A318QY58</accession>
<dbReference type="Proteomes" id="UP000247807">
    <property type="component" value="Unassembled WGS sequence"/>
</dbReference>
<reference evidence="1 2" key="1">
    <citation type="journal article" date="2018" name="Appl. Environ. Microbiol.">
        <title>Genome rearrangement shapes Prochlorococcus ecological adaptation.</title>
        <authorList>
            <person name="Yan W."/>
            <person name="Wei S."/>
            <person name="Wang Q."/>
            <person name="Xiao X."/>
            <person name="Zeng Q."/>
            <person name="Jiao N."/>
            <person name="Zhang R."/>
        </authorList>
    </citation>
    <scope>NUCLEOTIDE SEQUENCE [LARGE SCALE GENOMIC DNA]</scope>
    <source>
        <strain evidence="1 2">XMU1408</strain>
    </source>
</reference>
<dbReference type="RefSeq" id="WP_158466903.1">
    <property type="nucleotide sequence ID" value="NZ_QJUE01000005.1"/>
</dbReference>
<dbReference type="OrthoDB" id="539603at2"/>